<organism evidence="1 2">
    <name type="scientific">Brachybacterium avium</name>
    <dbReference type="NCBI Taxonomy" id="2017485"/>
    <lineage>
        <taxon>Bacteria</taxon>
        <taxon>Bacillati</taxon>
        <taxon>Actinomycetota</taxon>
        <taxon>Actinomycetes</taxon>
        <taxon>Micrococcales</taxon>
        <taxon>Dermabacteraceae</taxon>
        <taxon>Brachybacterium</taxon>
    </lineage>
</organism>
<proteinExistence type="predicted"/>
<gene>
    <name evidence="1" type="ORF">CFK39_15785</name>
</gene>
<dbReference type="Proteomes" id="UP000198398">
    <property type="component" value="Plasmid unnamed1"/>
</dbReference>
<keyword evidence="2" id="KW-1185">Reference proteome</keyword>
<dbReference type="AlphaFoldDB" id="A0A220UGE4"/>
<evidence type="ECO:0000313" key="2">
    <source>
        <dbReference type="Proteomes" id="UP000198398"/>
    </source>
</evidence>
<name>A0A220UGE4_9MICO</name>
<reference evidence="1 2" key="1">
    <citation type="submission" date="2017-07" db="EMBL/GenBank/DDBJ databases">
        <title>Brachybacterium sp. VR2415.</title>
        <authorList>
            <person name="Tak E.J."/>
            <person name="Bae J.-W."/>
        </authorList>
    </citation>
    <scope>NUCLEOTIDE SEQUENCE [LARGE SCALE GENOMIC DNA]</scope>
    <source>
        <strain evidence="1 2">VR2415</strain>
        <plasmid evidence="2">unnamed1 sequence</plasmid>
    </source>
</reference>
<protein>
    <submittedName>
        <fullName evidence="1">Uncharacterized protein</fullName>
    </submittedName>
</protein>
<accession>A0A220UGE4</accession>
<evidence type="ECO:0000313" key="1">
    <source>
        <dbReference type="EMBL" id="ASK67304.1"/>
    </source>
</evidence>
<sequence length="114" mass="12741">MSTPCPYCATATTPQCPGFLAHLGEFHCTRAEGHDGPHVTCRPTFGHHQIRTWQPTMDDIARDLVVHAAALRATITRVREHLDAYARHPHDERCDGDNPCPRELAEEVLALLHT</sequence>
<keyword evidence="1" id="KW-0614">Plasmid</keyword>
<geneLocation type="plasmid" evidence="2">
    <name>unnamed1 sequence</name>
</geneLocation>
<dbReference type="EMBL" id="CP022317">
    <property type="protein sequence ID" value="ASK67304.1"/>
    <property type="molecule type" value="Genomic_DNA"/>
</dbReference>
<dbReference type="KEGG" id="brv:CFK39_15785"/>